<protein>
    <recommendedName>
        <fullName evidence="8">E3 ubiquitin-protein ligase SH3RF1</fullName>
        <ecNumber evidence="7">2.3.2.27</ecNumber>
    </recommendedName>
    <alternativeName>
        <fullName evidence="21">Plenty of SH3s</fullName>
    </alternativeName>
    <alternativeName>
        <fullName evidence="22">RING-type E3 ubiquitin transferase SH3RF1</fullName>
    </alternativeName>
    <alternativeName>
        <fullName evidence="20">SH3 domain-containing RING finger protein 1</fullName>
    </alternativeName>
</protein>
<dbReference type="InterPro" id="IPR001841">
    <property type="entry name" value="Znf_RING"/>
</dbReference>
<evidence type="ECO:0000256" key="20">
    <source>
        <dbReference type="ARBA" id="ARBA00030936"/>
    </source>
</evidence>
<evidence type="ECO:0000256" key="23">
    <source>
        <dbReference type="PROSITE-ProRule" id="PRU00175"/>
    </source>
</evidence>
<keyword evidence="18" id="KW-0333">Golgi apparatus</keyword>
<dbReference type="PROSITE" id="PS50089">
    <property type="entry name" value="ZF_RING_2"/>
    <property type="match status" value="1"/>
</dbReference>
<comment type="similarity">
    <text evidence="6">Belongs to the SH3RF family.</text>
</comment>
<feature type="compositionally biased region" description="Polar residues" evidence="25">
    <location>
        <begin position="344"/>
        <end position="355"/>
    </location>
</feature>
<dbReference type="InterPro" id="IPR013083">
    <property type="entry name" value="Znf_RING/FYVE/PHD"/>
</dbReference>
<evidence type="ECO:0000256" key="15">
    <source>
        <dbReference type="ARBA" id="ARBA00022786"/>
    </source>
</evidence>
<feature type="compositionally biased region" description="Pro residues" evidence="25">
    <location>
        <begin position="467"/>
        <end position="477"/>
    </location>
</feature>
<keyword evidence="17" id="KW-0832">Ubl conjugation</keyword>
<feature type="domain" description="SH3" evidence="26">
    <location>
        <begin position="504"/>
        <end position="565"/>
    </location>
</feature>
<dbReference type="InterPro" id="IPR001452">
    <property type="entry name" value="SH3_domain"/>
</dbReference>
<comment type="caution">
    <text evidence="28">The sequence shown here is derived from an EMBL/GenBank/DDBJ whole genome shotgun (WGS) entry which is preliminary data.</text>
</comment>
<evidence type="ECO:0000256" key="17">
    <source>
        <dbReference type="ARBA" id="ARBA00022843"/>
    </source>
</evidence>
<dbReference type="CDD" id="cd11785">
    <property type="entry name" value="SH3_SH3RF_C"/>
    <property type="match status" value="1"/>
</dbReference>
<evidence type="ECO:0000259" key="27">
    <source>
        <dbReference type="PROSITE" id="PS50089"/>
    </source>
</evidence>
<evidence type="ECO:0000256" key="11">
    <source>
        <dbReference type="ARBA" id="ARBA00022679"/>
    </source>
</evidence>
<dbReference type="GO" id="GO:0008270">
    <property type="term" value="F:zinc ion binding"/>
    <property type="evidence" value="ECO:0007669"/>
    <property type="project" value="UniProtKB-KW"/>
</dbReference>
<evidence type="ECO:0000256" key="22">
    <source>
        <dbReference type="ARBA" id="ARBA00033431"/>
    </source>
</evidence>
<comment type="pathway">
    <text evidence="5">Protein modification; protein ubiquitination.</text>
</comment>
<dbReference type="Pfam" id="PF13445">
    <property type="entry name" value="zf-RING_UBOX"/>
    <property type="match status" value="1"/>
</dbReference>
<evidence type="ECO:0000256" key="6">
    <source>
        <dbReference type="ARBA" id="ARBA00008649"/>
    </source>
</evidence>
<dbReference type="PRINTS" id="PR00499">
    <property type="entry name" value="P67PHOX"/>
</dbReference>
<evidence type="ECO:0000256" key="10">
    <source>
        <dbReference type="ARBA" id="ARBA00022490"/>
    </source>
</evidence>
<keyword evidence="29" id="KW-1185">Reference proteome</keyword>
<dbReference type="GO" id="GO:0005794">
    <property type="term" value="C:Golgi apparatus"/>
    <property type="evidence" value="ECO:0007669"/>
    <property type="project" value="UniProtKB-SubCell"/>
</dbReference>
<dbReference type="EMBL" id="JAUCMX010000030">
    <property type="protein sequence ID" value="KAK3506564.1"/>
    <property type="molecule type" value="Genomic_DNA"/>
</dbReference>
<feature type="compositionally biased region" description="Basic and acidic residues" evidence="25">
    <location>
        <begin position="359"/>
        <end position="368"/>
    </location>
</feature>
<feature type="compositionally biased region" description="Polar residues" evidence="25">
    <location>
        <begin position="277"/>
        <end position="286"/>
    </location>
</feature>
<evidence type="ECO:0000256" key="7">
    <source>
        <dbReference type="ARBA" id="ARBA00012483"/>
    </source>
</evidence>
<dbReference type="Proteomes" id="UP001274896">
    <property type="component" value="Unassembled WGS sequence"/>
</dbReference>
<dbReference type="CDD" id="cd11930">
    <property type="entry name" value="SH3_SH3RF1_2"/>
    <property type="match status" value="1"/>
</dbReference>
<evidence type="ECO:0000256" key="24">
    <source>
        <dbReference type="PROSITE-ProRule" id="PRU00192"/>
    </source>
</evidence>
<evidence type="ECO:0000256" key="3">
    <source>
        <dbReference type="ARBA" id="ARBA00004556"/>
    </source>
</evidence>
<evidence type="ECO:0000259" key="26">
    <source>
        <dbReference type="PROSITE" id="PS50002"/>
    </source>
</evidence>
<feature type="compositionally biased region" description="Polar residues" evidence="25">
    <location>
        <begin position="493"/>
        <end position="503"/>
    </location>
</feature>
<dbReference type="PANTHER" id="PTHR14167">
    <property type="entry name" value="SH3 DOMAIN-CONTAINING"/>
    <property type="match status" value="1"/>
</dbReference>
<evidence type="ECO:0000256" key="4">
    <source>
        <dbReference type="ARBA" id="ARBA00004601"/>
    </source>
</evidence>
<evidence type="ECO:0000256" key="25">
    <source>
        <dbReference type="SAM" id="MobiDB-lite"/>
    </source>
</evidence>
<evidence type="ECO:0000256" key="8">
    <source>
        <dbReference type="ARBA" id="ARBA00019074"/>
    </source>
</evidence>
<dbReference type="Gene3D" id="2.30.30.40">
    <property type="entry name" value="SH3 Domains"/>
    <property type="match status" value="4"/>
</dbReference>
<dbReference type="CDD" id="cd11926">
    <property type="entry name" value="SH3_SH3RF1_3"/>
    <property type="match status" value="1"/>
</dbReference>
<keyword evidence="13" id="KW-0677">Repeat</keyword>
<dbReference type="PANTHER" id="PTHR14167:SF44">
    <property type="entry name" value="E3 UBIQUITIN-PROTEIN LIGASE SH3RF1"/>
    <property type="match status" value="1"/>
</dbReference>
<dbReference type="FunFam" id="2.30.30.40:FF:000091">
    <property type="entry name" value="Putative E3 ubiquitin-protein ligase SH3RF1"/>
    <property type="match status" value="1"/>
</dbReference>
<keyword evidence="14 23" id="KW-0863">Zinc-finger</keyword>
<feature type="compositionally biased region" description="Low complexity" evidence="25">
    <location>
        <begin position="478"/>
        <end position="490"/>
    </location>
</feature>
<evidence type="ECO:0000256" key="14">
    <source>
        <dbReference type="ARBA" id="ARBA00022771"/>
    </source>
</evidence>
<keyword evidence="15" id="KW-0833">Ubl conjugation pathway</keyword>
<evidence type="ECO:0000256" key="2">
    <source>
        <dbReference type="ARBA" id="ARBA00004510"/>
    </source>
</evidence>
<evidence type="ECO:0000256" key="19">
    <source>
        <dbReference type="ARBA" id="ARBA00023273"/>
    </source>
</evidence>
<feature type="region of interest" description="Disordered" evidence="25">
    <location>
        <begin position="256"/>
        <end position="321"/>
    </location>
</feature>
<dbReference type="PROSITE" id="PS00518">
    <property type="entry name" value="ZF_RING_1"/>
    <property type="match status" value="1"/>
</dbReference>
<proteinExistence type="inferred from homology"/>
<dbReference type="Pfam" id="PF00018">
    <property type="entry name" value="SH3_1"/>
    <property type="match status" value="2"/>
</dbReference>
<dbReference type="InterPro" id="IPR050384">
    <property type="entry name" value="Endophilin_SH3RF"/>
</dbReference>
<name>A0AAE0UH76_9TELE</name>
<evidence type="ECO:0000256" key="12">
    <source>
        <dbReference type="ARBA" id="ARBA00022723"/>
    </source>
</evidence>
<dbReference type="CDD" id="cd16748">
    <property type="entry name" value="RING-HC_SH3RF1"/>
    <property type="match status" value="1"/>
</dbReference>
<evidence type="ECO:0000313" key="29">
    <source>
        <dbReference type="Proteomes" id="UP001274896"/>
    </source>
</evidence>
<dbReference type="PRINTS" id="PR00452">
    <property type="entry name" value="SH3DOMAIN"/>
</dbReference>
<keyword evidence="11" id="KW-0808">Transferase</keyword>
<comment type="subcellular location">
    <subcellularLocation>
        <location evidence="2">Cell projection</location>
        <location evidence="2">Lamellipodium</location>
    </subcellularLocation>
    <subcellularLocation>
        <location evidence="3">Cytoplasm</location>
        <location evidence="3">Perinuclear region</location>
    </subcellularLocation>
    <subcellularLocation>
        <location evidence="4">Golgi apparatus</location>
        <location evidence="4">trans-Golgi network</location>
    </subcellularLocation>
</comment>
<organism evidence="28 29">
    <name type="scientific">Hemibagrus guttatus</name>
    <dbReference type="NCBI Taxonomy" id="175788"/>
    <lineage>
        <taxon>Eukaryota</taxon>
        <taxon>Metazoa</taxon>
        <taxon>Chordata</taxon>
        <taxon>Craniata</taxon>
        <taxon>Vertebrata</taxon>
        <taxon>Euteleostomi</taxon>
        <taxon>Actinopterygii</taxon>
        <taxon>Neopterygii</taxon>
        <taxon>Teleostei</taxon>
        <taxon>Ostariophysi</taxon>
        <taxon>Siluriformes</taxon>
        <taxon>Bagridae</taxon>
        <taxon>Hemibagrus</taxon>
    </lineage>
</organism>
<feature type="domain" description="SH3" evidence="26">
    <location>
        <begin position="887"/>
        <end position="946"/>
    </location>
</feature>
<comment type="catalytic activity">
    <reaction evidence="1">
        <text>S-ubiquitinyl-[E2 ubiquitin-conjugating enzyme]-L-cysteine + [acceptor protein]-L-lysine = [E2 ubiquitin-conjugating enzyme]-L-cysteine + N(6)-ubiquitinyl-[acceptor protein]-L-lysine.</text>
        <dbReference type="EC" id="2.3.2.27"/>
    </reaction>
</comment>
<dbReference type="InterPro" id="IPR035816">
    <property type="entry name" value="SH3RF1/SH3RF3_SH3_4"/>
</dbReference>
<feature type="region of interest" description="Disordered" evidence="25">
    <location>
        <begin position="462"/>
        <end position="503"/>
    </location>
</feature>
<gene>
    <name evidence="28" type="ORF">QTP70_009477</name>
</gene>
<accession>A0AAE0UH76</accession>
<dbReference type="PROSITE" id="PS50002">
    <property type="entry name" value="SH3"/>
    <property type="match status" value="4"/>
</dbReference>
<dbReference type="InterPro" id="IPR036028">
    <property type="entry name" value="SH3-like_dom_sf"/>
</dbReference>
<evidence type="ECO:0000256" key="9">
    <source>
        <dbReference type="ARBA" id="ARBA00022443"/>
    </source>
</evidence>
<dbReference type="EC" id="2.3.2.27" evidence="7"/>
<dbReference type="FunFam" id="2.30.30.40:FF:000063">
    <property type="entry name" value="Putative E3 ubiquitin-protein ligase SH3RF1"/>
    <property type="match status" value="1"/>
</dbReference>
<feature type="domain" description="RING-type" evidence="27">
    <location>
        <begin position="12"/>
        <end position="53"/>
    </location>
</feature>
<dbReference type="GO" id="GO:0030027">
    <property type="term" value="C:lamellipodium"/>
    <property type="evidence" value="ECO:0007669"/>
    <property type="project" value="UniProtKB-SubCell"/>
</dbReference>
<dbReference type="SUPFAM" id="SSF57850">
    <property type="entry name" value="RING/U-box"/>
    <property type="match status" value="1"/>
</dbReference>
<dbReference type="InterPro" id="IPR035795">
    <property type="entry name" value="SH3RF1_SH3_2"/>
</dbReference>
<keyword evidence="12" id="KW-0479">Metal-binding</keyword>
<feature type="region of interest" description="Disordered" evidence="25">
    <location>
        <begin position="341"/>
        <end position="377"/>
    </location>
</feature>
<dbReference type="InterPro" id="IPR017907">
    <property type="entry name" value="Znf_RING_CS"/>
</dbReference>
<evidence type="ECO:0000256" key="13">
    <source>
        <dbReference type="ARBA" id="ARBA00022737"/>
    </source>
</evidence>
<dbReference type="GO" id="GO:0061630">
    <property type="term" value="F:ubiquitin protein ligase activity"/>
    <property type="evidence" value="ECO:0007669"/>
    <property type="project" value="UniProtKB-EC"/>
</dbReference>
<dbReference type="Gene3D" id="3.30.40.10">
    <property type="entry name" value="Zinc/RING finger domain, C3HC4 (zinc finger)"/>
    <property type="match status" value="1"/>
</dbReference>
<keyword evidence="9 24" id="KW-0728">SH3 domain</keyword>
<keyword evidence="19" id="KW-0966">Cell projection</keyword>
<reference evidence="28" key="1">
    <citation type="submission" date="2023-06" db="EMBL/GenBank/DDBJ databases">
        <title>Male Hemibagrus guttatus genome.</title>
        <authorList>
            <person name="Bian C."/>
        </authorList>
    </citation>
    <scope>NUCLEOTIDE SEQUENCE</scope>
    <source>
        <strain evidence="28">Male_cb2023</strain>
        <tissue evidence="28">Muscle</tissue>
    </source>
</reference>
<evidence type="ECO:0000256" key="1">
    <source>
        <dbReference type="ARBA" id="ARBA00000900"/>
    </source>
</evidence>
<feature type="region of interest" description="Disordered" evidence="25">
    <location>
        <begin position="777"/>
        <end position="875"/>
    </location>
</feature>
<evidence type="ECO:0000256" key="21">
    <source>
        <dbReference type="ARBA" id="ARBA00031457"/>
    </source>
</evidence>
<dbReference type="FunFam" id="2.30.30.40:FF:000001">
    <property type="entry name" value="Sorbin and SH3 domain-containing protein 1 isoform 2"/>
    <property type="match status" value="1"/>
</dbReference>
<dbReference type="FunFam" id="3.30.40.10:FF:000077">
    <property type="entry name" value="E3 ubiquitin-protein ligase SH3RF1 isoform X1"/>
    <property type="match status" value="1"/>
</dbReference>
<dbReference type="SMART" id="SM00184">
    <property type="entry name" value="RING"/>
    <property type="match status" value="1"/>
</dbReference>
<evidence type="ECO:0000256" key="16">
    <source>
        <dbReference type="ARBA" id="ARBA00022833"/>
    </source>
</evidence>
<keyword evidence="16" id="KW-0862">Zinc</keyword>
<dbReference type="SUPFAM" id="SSF50044">
    <property type="entry name" value="SH3-domain"/>
    <property type="match status" value="4"/>
</dbReference>
<dbReference type="GO" id="GO:0048471">
    <property type="term" value="C:perinuclear region of cytoplasm"/>
    <property type="evidence" value="ECO:0007669"/>
    <property type="project" value="UniProtKB-SubCell"/>
</dbReference>
<keyword evidence="10" id="KW-0963">Cytoplasm</keyword>
<evidence type="ECO:0000256" key="5">
    <source>
        <dbReference type="ARBA" id="ARBA00004906"/>
    </source>
</evidence>
<feature type="domain" description="SH3" evidence="26">
    <location>
        <begin position="182"/>
        <end position="245"/>
    </location>
</feature>
<evidence type="ECO:0000313" key="28">
    <source>
        <dbReference type="EMBL" id="KAK3506564.1"/>
    </source>
</evidence>
<dbReference type="Pfam" id="PF14604">
    <property type="entry name" value="SH3_9"/>
    <property type="match status" value="2"/>
</dbReference>
<evidence type="ECO:0000256" key="18">
    <source>
        <dbReference type="ARBA" id="ARBA00023034"/>
    </source>
</evidence>
<dbReference type="SMART" id="SM00326">
    <property type="entry name" value="SH3"/>
    <property type="match status" value="4"/>
</dbReference>
<feature type="domain" description="SH3" evidence="26">
    <location>
        <begin position="120"/>
        <end position="179"/>
    </location>
</feature>
<dbReference type="FunFam" id="2.30.30.40:FF:000118">
    <property type="entry name" value="Putative E3 ubiquitin-protein ligase SH3RF1"/>
    <property type="match status" value="1"/>
</dbReference>
<dbReference type="AlphaFoldDB" id="A0AAE0UH76"/>
<dbReference type="InterPro" id="IPR027370">
    <property type="entry name" value="Znf-RING_euk"/>
</dbReference>
<feature type="compositionally biased region" description="Low complexity" evidence="25">
    <location>
        <begin position="264"/>
        <end position="276"/>
    </location>
</feature>
<sequence>MDESALLDLLECPVCLERLDATAKVLPCQHTFCRRCLLGIVGSRGELRCPECRTLVESGVDELPSNILLVRLLDGIKQRPWRAGTACTNGSAGGGIRELTSTGAQPQRVQTKSSAVRGVPQLPCAKALYNYDGKEPGDLKFSKGDIIILRRQVDENWYHGEVGGVHGFFPASFVQVIKPLPQPPPQCKALYDFELKDKEADKDCLPFSKDDILTVIRRVDQNWAEGMLGDKIGIFPISYVEFNSAARQLIELDKVPDDSAEGTSSSSSSSSSNSSSGPQANGTQKVTGEKKNSKKRHSFTSLTMSHKPCLAPPPQRHSMEISGPVLISSSNPTAAARIGELSGGLSSSAPSQLSATGKAEPEPREHRSLFSSPSGIRGSGMRKRLCALLLHLKRRTASMGDMGNRCRGDILDNPVIMAQTLGFVFKVTVHICTTGLIVTPPPSSPVTTATVFTFPPETSYASIPVDNLPPPPPPPPQSSSVGASSSLAAGQRPSPTASDQSGRQRPTVYVAMFPYTPRKEDELELRKGEMFLVLERCQDGWFKGTSMHTGKIGVFPGNYMSPVSRTVASSSQPKVSLAMCSQAGRGVTVVSSSSSPIGAALAAVDPNKPLPICTGPAPSSPIPGAVVTAAHVPSGQHPKVLMHVTSQMTVNQARNAVRTAVCHNQDRPTAAVTPIQSQNAMAFLTHLAVCPQPSLGSVSASNPASSRMGVPMGCAAASLTPPNISAASLEVDGMRPTAMVSLPVAPGNTKPLGATAANQAPACKLDKREKKGLLKLLSNKKKLRPSPPSSPTLEAEQAVAADMPQGAMAPEHPVSNPTAAASENHCRTGPCTMEAETPAPSSSSSSSSSNIEAARRTGCQENPAPIAPPPRQPCSSLLSMQHDGRPIVCERYRVVVSYPPQSEAELELKEGDIVFVHKKREDGWFKGTLQRNGRTGLFPGSFVDSI</sequence>